<evidence type="ECO:0000259" key="8">
    <source>
        <dbReference type="PROSITE" id="PS50174"/>
    </source>
</evidence>
<dbReference type="InterPro" id="IPR040169">
    <property type="entry name" value="SUGP1/2"/>
</dbReference>
<dbReference type="InterPro" id="IPR000061">
    <property type="entry name" value="Surp"/>
</dbReference>
<feature type="region of interest" description="Disordered" evidence="5">
    <location>
        <begin position="410"/>
        <end position="437"/>
    </location>
</feature>
<feature type="compositionally biased region" description="Polar residues" evidence="5">
    <location>
        <begin position="242"/>
        <end position="255"/>
    </location>
</feature>
<feature type="region of interest" description="Disordered" evidence="5">
    <location>
        <begin position="456"/>
        <end position="563"/>
    </location>
</feature>
<accession>A0A1Y1HQ05</accession>
<reference evidence="9 10" key="1">
    <citation type="journal article" date="2014" name="Nat. Commun.">
        <title>Klebsormidium flaccidum genome reveals primary factors for plant terrestrial adaptation.</title>
        <authorList>
            <person name="Hori K."/>
            <person name="Maruyama F."/>
            <person name="Fujisawa T."/>
            <person name="Togashi T."/>
            <person name="Yamamoto N."/>
            <person name="Seo M."/>
            <person name="Sato S."/>
            <person name="Yamada T."/>
            <person name="Mori H."/>
            <person name="Tajima N."/>
            <person name="Moriyama T."/>
            <person name="Ikeuchi M."/>
            <person name="Watanabe M."/>
            <person name="Wada H."/>
            <person name="Kobayashi K."/>
            <person name="Saito M."/>
            <person name="Masuda T."/>
            <person name="Sasaki-Sekimoto Y."/>
            <person name="Mashiguchi K."/>
            <person name="Awai K."/>
            <person name="Shimojima M."/>
            <person name="Masuda S."/>
            <person name="Iwai M."/>
            <person name="Nobusawa T."/>
            <person name="Narise T."/>
            <person name="Kondo S."/>
            <person name="Saito H."/>
            <person name="Sato R."/>
            <person name="Murakawa M."/>
            <person name="Ihara Y."/>
            <person name="Oshima-Yamada Y."/>
            <person name="Ohtaka K."/>
            <person name="Satoh M."/>
            <person name="Sonobe K."/>
            <person name="Ishii M."/>
            <person name="Ohtani R."/>
            <person name="Kanamori-Sato M."/>
            <person name="Honoki R."/>
            <person name="Miyazaki D."/>
            <person name="Mochizuki H."/>
            <person name="Umetsu J."/>
            <person name="Higashi K."/>
            <person name="Shibata D."/>
            <person name="Kamiya Y."/>
            <person name="Sato N."/>
            <person name="Nakamura Y."/>
            <person name="Tabata S."/>
            <person name="Ida S."/>
            <person name="Kurokawa K."/>
            <person name="Ohta H."/>
        </authorList>
    </citation>
    <scope>NUCLEOTIDE SEQUENCE [LARGE SCALE GENOMIC DNA]</scope>
    <source>
        <strain evidence="9 10">NIES-2285</strain>
    </source>
</reference>
<evidence type="ECO:0000256" key="5">
    <source>
        <dbReference type="SAM" id="MobiDB-lite"/>
    </source>
</evidence>
<dbReference type="OrthoDB" id="4822at2759"/>
<organism evidence="9 10">
    <name type="scientific">Klebsormidium nitens</name>
    <name type="common">Green alga</name>
    <name type="synonym">Ulothrix nitens</name>
    <dbReference type="NCBI Taxonomy" id="105231"/>
    <lineage>
        <taxon>Eukaryota</taxon>
        <taxon>Viridiplantae</taxon>
        <taxon>Streptophyta</taxon>
        <taxon>Klebsormidiophyceae</taxon>
        <taxon>Klebsormidiales</taxon>
        <taxon>Klebsormidiaceae</taxon>
        <taxon>Klebsormidium</taxon>
    </lineage>
</organism>
<proteinExistence type="predicted"/>
<evidence type="ECO:0000313" key="9">
    <source>
        <dbReference type="EMBL" id="GAQ79862.1"/>
    </source>
</evidence>
<dbReference type="GO" id="GO:0006397">
    <property type="term" value="P:mRNA processing"/>
    <property type="evidence" value="ECO:0007669"/>
    <property type="project" value="UniProtKB-KW"/>
</dbReference>
<evidence type="ECO:0000313" key="10">
    <source>
        <dbReference type="Proteomes" id="UP000054558"/>
    </source>
</evidence>
<feature type="domain" description="SURP motif" evidence="7">
    <location>
        <begin position="401"/>
        <end position="444"/>
    </location>
</feature>
<feature type="compositionally biased region" description="Basic and acidic residues" evidence="5">
    <location>
        <begin position="508"/>
        <end position="519"/>
    </location>
</feature>
<dbReference type="SMART" id="SM00648">
    <property type="entry name" value="SWAP"/>
    <property type="match status" value="1"/>
</dbReference>
<protein>
    <recommendedName>
        <fullName evidence="11">SURP and G-patch domain-containing protein 1-like protein</fullName>
    </recommendedName>
</protein>
<dbReference type="InterPro" id="IPR035967">
    <property type="entry name" value="SWAP/Surp_sf"/>
</dbReference>
<evidence type="ECO:0000259" key="7">
    <source>
        <dbReference type="PROSITE" id="PS50128"/>
    </source>
</evidence>
<dbReference type="SMART" id="SM00443">
    <property type="entry name" value="G_patch"/>
    <property type="match status" value="1"/>
</dbReference>
<dbReference type="GO" id="GO:0005654">
    <property type="term" value="C:nucleoplasm"/>
    <property type="evidence" value="ECO:0000318"/>
    <property type="project" value="GO_Central"/>
</dbReference>
<feature type="chain" id="PRO_5013118614" description="SURP and G-patch domain-containing protein 1-like protein" evidence="6">
    <location>
        <begin position="23"/>
        <end position="679"/>
    </location>
</feature>
<sequence>MKSTVTLRYRWILCARVVRVLAGISSVAQPQSNGGQGGRRGALGLQELEKGSLQGSCRVADQTSVMWNQQGNEHGSGHLGYGQMNGGAANCGPSGESYGGPYTNHNVYGVNGVPGQVSSNVDKDHAYGGEHQSSAQLGLRIGDEVGPYSGPAYAYGSENVSFDAYGELAQPAYGYSQPGLVEQGHYGHNMQTYRSDERNAQNESYQHYEQPSVPPVSYVSHEYASSARPISYDHPGSAHSEPPSSTAFAGSTAKDSNGVEVERDSGRTESKGSEKLTERPTADLLNQKADSNAGAEDHPKSAPVPKQALMTIKKNPSNGKATGPRLAFGFKSASKVKATINPLKAALETDELEREEAEKKEEAERAAKRQKLGIAPPPSEAPARAPAAPPPAPEDAEVCRIAEKLAKFVAKNGRGLENTTRQRNPGDTPFRFLFDPSSSDYKYYEYCIGLEEKALQEAASSAQAPQEAGRPVQTPPAQPQAQPVERRRGFSDAPPPGRPEPSGVSSSQDDKLSQEDSLAKMEFYARQAARANASREPRENTREMPPPEANQDPGGPPRRGHHMGDFIPEEELQTFLSMTTPGARIPPPEDRNKIGSSNVGHKLLSKMGWTEGSGLGAGGAGMIDPLAAGGAKLDGLGVGAAQTHEPTSSDDIYEQYKKRMMLGYKHRPNPLGNPRKAYY</sequence>
<feature type="region of interest" description="Disordered" evidence="5">
    <location>
        <begin position="228"/>
        <end position="304"/>
    </location>
</feature>
<keyword evidence="6" id="KW-0732">Signal</keyword>
<keyword evidence="3" id="KW-0508">mRNA splicing</keyword>
<dbReference type="AlphaFoldDB" id="A0A1Y1HQ05"/>
<feature type="compositionally biased region" description="Basic and acidic residues" evidence="5">
    <location>
        <begin position="260"/>
        <end position="281"/>
    </location>
</feature>
<keyword evidence="10" id="KW-1185">Reference proteome</keyword>
<dbReference type="Gene3D" id="1.10.10.790">
    <property type="entry name" value="Surp module"/>
    <property type="match status" value="1"/>
</dbReference>
<keyword evidence="4" id="KW-0539">Nucleus</keyword>
<dbReference type="PANTHER" id="PTHR23340:SF0">
    <property type="entry name" value="SURP AND G-PATCH DOMAIN-CONTAINING PROTEIN 1 ISOFORM X1"/>
    <property type="match status" value="1"/>
</dbReference>
<feature type="compositionally biased region" description="Basic and acidic residues" evidence="5">
    <location>
        <begin position="356"/>
        <end position="367"/>
    </location>
</feature>
<evidence type="ECO:0000256" key="2">
    <source>
        <dbReference type="ARBA" id="ARBA00022664"/>
    </source>
</evidence>
<dbReference type="GO" id="GO:0003723">
    <property type="term" value="F:RNA binding"/>
    <property type="evidence" value="ECO:0000318"/>
    <property type="project" value="GO_Central"/>
</dbReference>
<gene>
    <name evidence="9" type="ORF">KFL_000400050</name>
</gene>
<dbReference type="PROSITE" id="PS50174">
    <property type="entry name" value="G_PATCH"/>
    <property type="match status" value="1"/>
</dbReference>
<feature type="region of interest" description="Disordered" evidence="5">
    <location>
        <begin position="346"/>
        <end position="398"/>
    </location>
</feature>
<dbReference type="PANTHER" id="PTHR23340">
    <property type="entry name" value="ARGININE/SERINE RICH SPLICING FACTOR SF4/14"/>
    <property type="match status" value="1"/>
</dbReference>
<evidence type="ECO:0000256" key="1">
    <source>
        <dbReference type="ARBA" id="ARBA00004123"/>
    </source>
</evidence>
<dbReference type="SUPFAM" id="SSF109905">
    <property type="entry name" value="Surp module (SWAP domain)"/>
    <property type="match status" value="1"/>
</dbReference>
<dbReference type="Pfam" id="PF01585">
    <property type="entry name" value="G-patch"/>
    <property type="match status" value="1"/>
</dbReference>
<feature type="compositionally biased region" description="Low complexity" evidence="5">
    <location>
        <begin position="456"/>
        <end position="472"/>
    </location>
</feature>
<dbReference type="PROSITE" id="PS50128">
    <property type="entry name" value="SURP"/>
    <property type="match status" value="1"/>
</dbReference>
<dbReference type="Pfam" id="PF01805">
    <property type="entry name" value="Surp"/>
    <property type="match status" value="1"/>
</dbReference>
<feature type="signal peptide" evidence="6">
    <location>
        <begin position="1"/>
        <end position="22"/>
    </location>
</feature>
<dbReference type="Proteomes" id="UP000054558">
    <property type="component" value="Unassembled WGS sequence"/>
</dbReference>
<dbReference type="InterPro" id="IPR000467">
    <property type="entry name" value="G_patch_dom"/>
</dbReference>
<dbReference type="GO" id="GO:0008380">
    <property type="term" value="P:RNA splicing"/>
    <property type="evidence" value="ECO:0007669"/>
    <property type="project" value="UniProtKB-KW"/>
</dbReference>
<keyword evidence="2" id="KW-0507">mRNA processing</keyword>
<dbReference type="EMBL" id="DF236989">
    <property type="protein sequence ID" value="GAQ79862.1"/>
    <property type="molecule type" value="Genomic_DNA"/>
</dbReference>
<evidence type="ECO:0000256" key="6">
    <source>
        <dbReference type="SAM" id="SignalP"/>
    </source>
</evidence>
<feature type="compositionally biased region" description="Basic and acidic residues" evidence="5">
    <location>
        <begin position="533"/>
        <end position="542"/>
    </location>
</feature>
<evidence type="ECO:0000256" key="3">
    <source>
        <dbReference type="ARBA" id="ARBA00023187"/>
    </source>
</evidence>
<dbReference type="STRING" id="105231.A0A1Y1HQ05"/>
<name>A0A1Y1HQ05_KLENI</name>
<comment type="subcellular location">
    <subcellularLocation>
        <location evidence="1">Nucleus</location>
    </subcellularLocation>
</comment>
<evidence type="ECO:0008006" key="11">
    <source>
        <dbReference type="Google" id="ProtNLM"/>
    </source>
</evidence>
<feature type="domain" description="G-patch" evidence="8">
    <location>
        <begin position="596"/>
        <end position="643"/>
    </location>
</feature>
<evidence type="ECO:0000256" key="4">
    <source>
        <dbReference type="ARBA" id="ARBA00023242"/>
    </source>
</evidence>